<keyword evidence="7" id="KW-1185">Reference proteome</keyword>
<evidence type="ECO:0000259" key="5">
    <source>
        <dbReference type="PROSITE" id="PS51007"/>
    </source>
</evidence>
<evidence type="ECO:0000313" key="7">
    <source>
        <dbReference type="Proteomes" id="UP000605148"/>
    </source>
</evidence>
<reference evidence="6" key="1">
    <citation type="journal article" date="2014" name="Int. J. Syst. Evol. Microbiol.">
        <title>Complete genome sequence of Corynebacterium casei LMG S-19264T (=DSM 44701T), isolated from a smear-ripened cheese.</title>
        <authorList>
            <consortium name="US DOE Joint Genome Institute (JGI-PGF)"/>
            <person name="Walter F."/>
            <person name="Albersmeier A."/>
            <person name="Kalinowski J."/>
            <person name="Ruckert C."/>
        </authorList>
    </citation>
    <scope>NUCLEOTIDE SEQUENCE</scope>
    <source>
        <strain evidence="6">CGMCC 1.12426</strain>
    </source>
</reference>
<dbReference type="GO" id="GO:0020037">
    <property type="term" value="F:heme binding"/>
    <property type="evidence" value="ECO:0007669"/>
    <property type="project" value="InterPro"/>
</dbReference>
<name>A0A916TJ06_9HYPH</name>
<proteinExistence type="predicted"/>
<comment type="caution">
    <text evidence="6">The sequence shown here is derived from an EMBL/GenBank/DDBJ whole genome shotgun (WGS) entry which is preliminary data.</text>
</comment>
<evidence type="ECO:0000256" key="3">
    <source>
        <dbReference type="ARBA" id="ARBA00023004"/>
    </source>
</evidence>
<evidence type="ECO:0000313" key="6">
    <source>
        <dbReference type="EMBL" id="GGB46275.1"/>
    </source>
</evidence>
<evidence type="ECO:0000256" key="2">
    <source>
        <dbReference type="ARBA" id="ARBA00022723"/>
    </source>
</evidence>
<gene>
    <name evidence="6" type="ORF">GCM10011316_17970</name>
</gene>
<keyword evidence="1 4" id="KW-0349">Heme</keyword>
<dbReference type="Pfam" id="PF00034">
    <property type="entry name" value="Cytochrom_C"/>
    <property type="match status" value="1"/>
</dbReference>
<dbReference type="InterPro" id="IPR009056">
    <property type="entry name" value="Cyt_c-like_dom"/>
</dbReference>
<keyword evidence="3 4" id="KW-0408">Iron</keyword>
<dbReference type="PROSITE" id="PS51007">
    <property type="entry name" value="CYTC"/>
    <property type="match status" value="1"/>
</dbReference>
<organism evidence="6 7">
    <name type="scientific">Roseibium aquae</name>
    <dbReference type="NCBI Taxonomy" id="1323746"/>
    <lineage>
        <taxon>Bacteria</taxon>
        <taxon>Pseudomonadati</taxon>
        <taxon>Pseudomonadota</taxon>
        <taxon>Alphaproteobacteria</taxon>
        <taxon>Hyphomicrobiales</taxon>
        <taxon>Stappiaceae</taxon>
        <taxon>Roseibium</taxon>
    </lineage>
</organism>
<evidence type="ECO:0000256" key="1">
    <source>
        <dbReference type="ARBA" id="ARBA00022617"/>
    </source>
</evidence>
<feature type="domain" description="Cytochrome c" evidence="5">
    <location>
        <begin position="43"/>
        <end position="129"/>
    </location>
</feature>
<dbReference type="GO" id="GO:0046872">
    <property type="term" value="F:metal ion binding"/>
    <property type="evidence" value="ECO:0007669"/>
    <property type="project" value="UniProtKB-KW"/>
</dbReference>
<dbReference type="Proteomes" id="UP000605148">
    <property type="component" value="Unassembled WGS sequence"/>
</dbReference>
<dbReference type="AlphaFoldDB" id="A0A916TJ06"/>
<dbReference type="EMBL" id="BMFA01000005">
    <property type="protein sequence ID" value="GGB46275.1"/>
    <property type="molecule type" value="Genomic_DNA"/>
</dbReference>
<dbReference type="GO" id="GO:0009055">
    <property type="term" value="F:electron transfer activity"/>
    <property type="evidence" value="ECO:0007669"/>
    <property type="project" value="InterPro"/>
</dbReference>
<dbReference type="SUPFAM" id="SSF46626">
    <property type="entry name" value="Cytochrome c"/>
    <property type="match status" value="1"/>
</dbReference>
<dbReference type="Gene3D" id="1.10.760.10">
    <property type="entry name" value="Cytochrome c-like domain"/>
    <property type="match status" value="1"/>
</dbReference>
<accession>A0A916TJ06</accession>
<protein>
    <recommendedName>
        <fullName evidence="5">Cytochrome c domain-containing protein</fullName>
    </recommendedName>
</protein>
<dbReference type="InterPro" id="IPR036909">
    <property type="entry name" value="Cyt_c-like_dom_sf"/>
</dbReference>
<keyword evidence="2 4" id="KW-0479">Metal-binding</keyword>
<sequence>MFVLFAASVALVLWVMSFPVLDGSGHGPGPQAAVQVKIPELDHAERAGALVFNDHCALCHGQDGAGGTGQGPPLVHQIYKPSHHADGAFWLAVRNGVRAHHWTYGDMAPVPGLADAEIVQIITYVRALQRANGIQ</sequence>
<evidence type="ECO:0000256" key="4">
    <source>
        <dbReference type="PROSITE-ProRule" id="PRU00433"/>
    </source>
</evidence>
<reference evidence="6" key="2">
    <citation type="submission" date="2020-09" db="EMBL/GenBank/DDBJ databases">
        <authorList>
            <person name="Sun Q."/>
            <person name="Zhou Y."/>
        </authorList>
    </citation>
    <scope>NUCLEOTIDE SEQUENCE</scope>
    <source>
        <strain evidence="6">CGMCC 1.12426</strain>
    </source>
</reference>